<keyword evidence="3" id="KW-1185">Reference proteome</keyword>
<reference evidence="2 3" key="1">
    <citation type="journal article" date="2009" name="PLoS ONE">
        <title>Methylobacterium genome sequences: a reference blueprint to investigate microbial metabolism of C1 compounds from natural and industrial sources.</title>
        <authorList>
            <person name="Vuilleumier S."/>
            <person name="Chistoserdova L."/>
            <person name="Lee M.-C."/>
            <person name="Bringel F."/>
            <person name="Lajus A."/>
            <person name="Zhou Y."/>
            <person name="Gourion B."/>
            <person name="Barbe V."/>
            <person name="Chang J."/>
            <person name="Cruveiller S."/>
            <person name="Dossat C."/>
            <person name="Gillett W."/>
            <person name="Gruffaz C."/>
            <person name="Haugen E."/>
            <person name="Hourcade E."/>
            <person name="Levy R."/>
            <person name="Mangenot S."/>
            <person name="Muller E."/>
            <person name="Nadalig T."/>
            <person name="Pagni M."/>
            <person name="Penny C."/>
            <person name="Peyraud R."/>
            <person name="Robinson D.G."/>
            <person name="Roche D."/>
            <person name="Rouy Z."/>
            <person name="Saenampechek C."/>
            <person name="Salvignol G."/>
            <person name="Vallenet D."/>
            <person name="Wu Z."/>
            <person name="Marx C.J."/>
            <person name="Vorholt J.A."/>
            <person name="Olson M.V."/>
            <person name="Kaul R."/>
            <person name="Weissenbach J."/>
            <person name="Medigue C."/>
            <person name="Lidstrom M.E."/>
        </authorList>
    </citation>
    <scope>NUCLEOTIDE SEQUENCE [LARGE SCALE GENOMIC DNA]</scope>
    <source>
        <strain evidence="3">ATCC 14718 / DSM 1338 / JCM 2805 / NCIMB 9133 / AM1</strain>
    </source>
</reference>
<dbReference type="EMBL" id="CP001511">
    <property type="protein sequence ID" value="ACS43225.1"/>
    <property type="molecule type" value="Genomic_DNA"/>
</dbReference>
<protein>
    <submittedName>
        <fullName evidence="2">Uncharacterized protein</fullName>
    </submittedName>
</protein>
<geneLocation type="plasmid" evidence="2 3">
    <name>megaplasmid</name>
</geneLocation>
<sequence>MHVLRNRGLGQSEATTGFLETACCEHGKPCLDVVKVQHKYALTTTLRVTDVGCAAAMAGLSRPAALYPEGQPTSCEPPLPRFRDAPRQRRSRDEA</sequence>
<accession>C5B443</accession>
<feature type="compositionally biased region" description="Basic and acidic residues" evidence="1">
    <location>
        <begin position="81"/>
        <end position="95"/>
    </location>
</feature>
<proteinExistence type="predicted"/>
<dbReference type="KEGG" id="mea:Mex_2p0361"/>
<dbReference type="HOGENOM" id="CLU_2369588_0_0_5"/>
<evidence type="ECO:0000256" key="1">
    <source>
        <dbReference type="SAM" id="MobiDB-lite"/>
    </source>
</evidence>
<dbReference type="Proteomes" id="UP000009081">
    <property type="component" value="Plasmid megaplasmid"/>
</dbReference>
<evidence type="ECO:0000313" key="2">
    <source>
        <dbReference type="EMBL" id="ACS43225.1"/>
    </source>
</evidence>
<keyword evidence="2" id="KW-0614">Plasmid</keyword>
<organism evidence="2 3">
    <name type="scientific">Methylorubrum extorquens (strain ATCC 14718 / DSM 1338 / JCM 2805 / NCIMB 9133 / AM1)</name>
    <name type="common">Methylobacterium extorquens</name>
    <dbReference type="NCBI Taxonomy" id="272630"/>
    <lineage>
        <taxon>Bacteria</taxon>
        <taxon>Pseudomonadati</taxon>
        <taxon>Pseudomonadota</taxon>
        <taxon>Alphaproteobacteria</taxon>
        <taxon>Hyphomicrobiales</taxon>
        <taxon>Methylobacteriaceae</taxon>
        <taxon>Methylorubrum</taxon>
    </lineage>
</organism>
<gene>
    <name evidence="2" type="ordered locus">MexAM1_META2p0361</name>
</gene>
<name>C5B443_METEA</name>
<evidence type="ECO:0000313" key="3">
    <source>
        <dbReference type="Proteomes" id="UP000009081"/>
    </source>
</evidence>
<dbReference type="AlphaFoldDB" id="C5B443"/>
<feature type="region of interest" description="Disordered" evidence="1">
    <location>
        <begin position="65"/>
        <end position="95"/>
    </location>
</feature>